<name>D3DF69_HYDTT</name>
<comment type="similarity">
    <text evidence="1 3">Belongs to the short-chain dehydrogenases/reductases (SDR) family.</text>
</comment>
<dbReference type="SUPFAM" id="SSF51735">
    <property type="entry name" value="NAD(P)-binding Rossmann-fold domains"/>
    <property type="match status" value="1"/>
</dbReference>
<organism evidence="4 5">
    <name type="scientific">Hydrogenobacter thermophilus (strain DSM 6534 / IAM 12695 / TK-6)</name>
    <dbReference type="NCBI Taxonomy" id="608538"/>
    <lineage>
        <taxon>Bacteria</taxon>
        <taxon>Pseudomonadati</taxon>
        <taxon>Aquificota</taxon>
        <taxon>Aquificia</taxon>
        <taxon>Aquificales</taxon>
        <taxon>Aquificaceae</taxon>
        <taxon>Hydrogenobacter</taxon>
    </lineage>
</organism>
<reference evidence="4 5" key="1">
    <citation type="journal article" date="2010" name="J. Bacteriol.">
        <title>Complete genome sequence of the thermophilic, obligately chemolithoautotrophic hydrogen-oxidizing bacterium Hydrogenobacter thermophilus TK-6.</title>
        <authorList>
            <person name="Arai H."/>
            <person name="Kanbe H."/>
            <person name="Ishii M."/>
            <person name="Igarashi Y."/>
        </authorList>
    </citation>
    <scope>NUCLEOTIDE SEQUENCE [LARGE SCALE GENOMIC DNA]</scope>
    <source>
        <strain evidence="5">DSM 6534 / IAM 12695 / TK-6 [Tokyo]</strain>
    </source>
</reference>
<evidence type="ECO:0000256" key="3">
    <source>
        <dbReference type="RuleBase" id="RU000363"/>
    </source>
</evidence>
<dbReference type="Proteomes" id="UP000002574">
    <property type="component" value="Chromosome"/>
</dbReference>
<dbReference type="KEGG" id="hth:HTH_0004"/>
<dbReference type="eggNOG" id="COG1028">
    <property type="taxonomic scope" value="Bacteria"/>
</dbReference>
<dbReference type="PANTHER" id="PTHR44196:SF1">
    <property type="entry name" value="DEHYDROGENASE_REDUCTASE SDR FAMILY MEMBER 7B"/>
    <property type="match status" value="1"/>
</dbReference>
<dbReference type="PANTHER" id="PTHR44196">
    <property type="entry name" value="DEHYDROGENASE/REDUCTASE SDR FAMILY MEMBER 7B"/>
    <property type="match status" value="1"/>
</dbReference>
<evidence type="ECO:0000313" key="4">
    <source>
        <dbReference type="EMBL" id="BAI68471.1"/>
    </source>
</evidence>
<dbReference type="InterPro" id="IPR036291">
    <property type="entry name" value="NAD(P)-bd_dom_sf"/>
</dbReference>
<dbReference type="PRINTS" id="PR00080">
    <property type="entry name" value="SDRFAMILY"/>
</dbReference>
<dbReference type="GO" id="GO:0016020">
    <property type="term" value="C:membrane"/>
    <property type="evidence" value="ECO:0007669"/>
    <property type="project" value="TreeGrafter"/>
</dbReference>
<sequence>MNVVITGGSRGIGKATVIRFIKEGHQVCTCSRNEEALKFLWEELGKPENLFIKACDVSERQSAKEFVKFCAKLMGKFDVLINNASVLGLRESIEHYPEDVWEEVIRVNINGVFYITKYAIPFMKDGGIIINLSSGAGKRPAPYWGAYAVSKFGIEGFSLLLAEELKSRNIKVYAFNPGATRTQMRALAYPQEDPSTLKPPEKVADFLIKLVNLRPNLVSIDFY</sequence>
<dbReference type="PROSITE" id="PS00061">
    <property type="entry name" value="ADH_SHORT"/>
    <property type="match status" value="1"/>
</dbReference>
<proteinExistence type="inferred from homology"/>
<dbReference type="CDD" id="cd05233">
    <property type="entry name" value="SDR_c"/>
    <property type="match status" value="1"/>
</dbReference>
<dbReference type="InterPro" id="IPR020904">
    <property type="entry name" value="Sc_DH/Rdtase_CS"/>
</dbReference>
<keyword evidence="5" id="KW-1185">Reference proteome</keyword>
<dbReference type="GO" id="GO:0016491">
    <property type="term" value="F:oxidoreductase activity"/>
    <property type="evidence" value="ECO:0007669"/>
    <property type="project" value="UniProtKB-KW"/>
</dbReference>
<protein>
    <submittedName>
        <fullName evidence="4">Short-chain dehydrogenase</fullName>
    </submittedName>
</protein>
<dbReference type="PRINTS" id="PR00081">
    <property type="entry name" value="GDHRDH"/>
</dbReference>
<dbReference type="STRING" id="608538.HTH_0004"/>
<dbReference type="RefSeq" id="WP_012962654.1">
    <property type="nucleotide sequence ID" value="NC_013799.1"/>
</dbReference>
<evidence type="ECO:0000256" key="1">
    <source>
        <dbReference type="ARBA" id="ARBA00006484"/>
    </source>
</evidence>
<dbReference type="OrthoDB" id="9775296at2"/>
<keyword evidence="2" id="KW-0560">Oxidoreductase</keyword>
<dbReference type="Pfam" id="PF00106">
    <property type="entry name" value="adh_short"/>
    <property type="match status" value="1"/>
</dbReference>
<accession>D3DF69</accession>
<dbReference type="KEGG" id="hte:Hydth_0005"/>
<evidence type="ECO:0000256" key="2">
    <source>
        <dbReference type="ARBA" id="ARBA00023002"/>
    </source>
</evidence>
<dbReference type="AlphaFoldDB" id="D3DF69"/>
<dbReference type="EMBL" id="AP011112">
    <property type="protein sequence ID" value="BAI68471.1"/>
    <property type="molecule type" value="Genomic_DNA"/>
</dbReference>
<gene>
    <name evidence="4" type="ordered locus">HTH_0004</name>
</gene>
<evidence type="ECO:0000313" key="5">
    <source>
        <dbReference type="Proteomes" id="UP000002574"/>
    </source>
</evidence>
<dbReference type="Gene3D" id="3.40.50.720">
    <property type="entry name" value="NAD(P)-binding Rossmann-like Domain"/>
    <property type="match status" value="1"/>
</dbReference>
<dbReference type="InterPro" id="IPR002347">
    <property type="entry name" value="SDR_fam"/>
</dbReference>